<feature type="region of interest" description="Disordered" evidence="5">
    <location>
        <begin position="36"/>
        <end position="56"/>
    </location>
</feature>
<evidence type="ECO:0000259" key="8">
    <source>
        <dbReference type="Pfam" id="PF07715"/>
    </source>
</evidence>
<dbReference type="SUPFAM" id="SSF56935">
    <property type="entry name" value="Porins"/>
    <property type="match status" value="1"/>
</dbReference>
<dbReference type="InterPro" id="IPR036942">
    <property type="entry name" value="Beta-barrel_TonB_sf"/>
</dbReference>
<evidence type="ECO:0000256" key="4">
    <source>
        <dbReference type="RuleBase" id="RU003357"/>
    </source>
</evidence>
<dbReference type="EMBL" id="JAELXS010000001">
    <property type="protein sequence ID" value="MBJ6120406.1"/>
    <property type="molecule type" value="Genomic_DNA"/>
</dbReference>
<dbReference type="InterPro" id="IPR010104">
    <property type="entry name" value="TonB_rcpt_bac"/>
</dbReference>
<organism evidence="9 10">
    <name type="scientific">Sphingomonas mollis</name>
    <dbReference type="NCBI Taxonomy" id="2795726"/>
    <lineage>
        <taxon>Bacteria</taxon>
        <taxon>Pseudomonadati</taxon>
        <taxon>Pseudomonadota</taxon>
        <taxon>Alphaproteobacteria</taxon>
        <taxon>Sphingomonadales</taxon>
        <taxon>Sphingomonadaceae</taxon>
        <taxon>Sphingomonas</taxon>
    </lineage>
</organism>
<comment type="similarity">
    <text evidence="4">Belongs to the TonB-dependent receptor family.</text>
</comment>
<feature type="domain" description="TonB-dependent receptor plug" evidence="8">
    <location>
        <begin position="73"/>
        <end position="185"/>
    </location>
</feature>
<feature type="signal peptide" evidence="6">
    <location>
        <begin position="1"/>
        <end position="31"/>
    </location>
</feature>
<accession>A0ABS0XK44</accession>
<dbReference type="Gene3D" id="2.40.170.20">
    <property type="entry name" value="TonB-dependent receptor, beta-barrel domain"/>
    <property type="match status" value="1"/>
</dbReference>
<dbReference type="InterPro" id="IPR012910">
    <property type="entry name" value="Plug_dom"/>
</dbReference>
<feature type="domain" description="TonB-dependent receptor-like beta-barrel" evidence="7">
    <location>
        <begin position="440"/>
        <end position="929"/>
    </location>
</feature>
<dbReference type="Pfam" id="PF07715">
    <property type="entry name" value="Plug"/>
    <property type="match status" value="1"/>
</dbReference>
<keyword evidence="2 4" id="KW-0472">Membrane</keyword>
<comment type="subcellular location">
    <subcellularLocation>
        <location evidence="1 4">Cell outer membrane</location>
    </subcellularLocation>
</comment>
<evidence type="ECO:0000256" key="1">
    <source>
        <dbReference type="ARBA" id="ARBA00004442"/>
    </source>
</evidence>
<name>A0ABS0XK44_9SPHN</name>
<evidence type="ECO:0000256" key="6">
    <source>
        <dbReference type="SAM" id="SignalP"/>
    </source>
</evidence>
<feature type="chain" id="PRO_5045598081" evidence="6">
    <location>
        <begin position="32"/>
        <end position="962"/>
    </location>
</feature>
<dbReference type="Proteomes" id="UP000640426">
    <property type="component" value="Unassembled WGS sequence"/>
</dbReference>
<evidence type="ECO:0000313" key="10">
    <source>
        <dbReference type="Proteomes" id="UP000640426"/>
    </source>
</evidence>
<keyword evidence="4" id="KW-0798">TonB box</keyword>
<dbReference type="PANTHER" id="PTHR40980">
    <property type="entry name" value="PLUG DOMAIN-CONTAINING PROTEIN"/>
    <property type="match status" value="1"/>
</dbReference>
<gene>
    <name evidence="9" type="ORF">JAO74_01235</name>
</gene>
<protein>
    <submittedName>
        <fullName evidence="9">TonB-dependent receptor</fullName>
    </submittedName>
</protein>
<sequence>MVSSTVALRRHFIGGVSAAVIAIAWLSPAVAQTVDAAQETPSSPQTDDAPEPSAPDIVVTGFRSSIQSAQIEKRRATGAVDVIKSEDIAKFPDNNLAESLQRIPGVAISREGGEGRSIAVRGLGPEYTRVRINGMEAVATTGGSDAGGAVNRGRGFDFNVFASELFNSLTVRKTASASVEEGSLGATVDLQAARPLDFRDRFVVAGSARAGYNDLSKSWDPRLAGLVSWQNGSGTLGALFSAAYSTRTIDETGHSTVRWSPTGANGGFNAASTLPGYSIAQINTVPATNGSNWGNLIYHPRIPRYDTWSNDIERLGLTGAVQWKPNDGTEIVIEGLYAKSKTERQENYIEALSFSRTGATGKAQSIIRTGEVDDRNNLVYGVFDDVDARIESRRDEFSTTFYQANTVLKQEITDHFRLNGYVGYSKSTFDSPVQTTVVLDRLNTDGFSWDYRDNDRLPTMNWGFDTANPASWSFINGTSDIRIRQNEVKNDFLSTKLAGEWDVTDGFKLSVGGEYRRFRYDTFESRRFVAETSSGTLTAAQVAALTSPFNGATGDPTRSSYVIPNLQGFIDTLGIYCNCVRNINGQQVDFRVNGRDVAGTNPNATAASNTGNIKEVDKALWFMLDFERELGGITFRGDAGVRYVRTGQTSFGYGLASGAANPITVKRNYDNWLPSINLVAELTSNLQLRFGAAQVITRPGLGALSPGGNLTLQAANQVFNQGNPFLNPTEASNLDVSAEWYFARGSLLAVSLFQKNIGSLSGTQISTLVPFNQLGFPLNLATDQGLAVDVPVTVRRTINGEGGKLKGFEINYQHQLSFLPGILRNLGVLTNYTYVKADLRYPGPGGVGTVIGPLTNLSKHTANGTLFYEDSLLSMRGSVSYRSGYVEAFGGGARDQNNEEGVNGALNVDASIGINITKNITLTVEGNNLTDEPKDQYIDATDRVVLNHRFGRQFYFGARFKF</sequence>
<keyword evidence="9" id="KW-0675">Receptor</keyword>
<keyword evidence="10" id="KW-1185">Reference proteome</keyword>
<dbReference type="InterPro" id="IPR037066">
    <property type="entry name" value="Plug_dom_sf"/>
</dbReference>
<evidence type="ECO:0000256" key="2">
    <source>
        <dbReference type="ARBA" id="ARBA00023136"/>
    </source>
</evidence>
<dbReference type="Pfam" id="PF00593">
    <property type="entry name" value="TonB_dep_Rec_b-barrel"/>
    <property type="match status" value="1"/>
</dbReference>
<dbReference type="NCBIfam" id="TIGR01782">
    <property type="entry name" value="TonB-Xanth-Caul"/>
    <property type="match status" value="1"/>
</dbReference>
<evidence type="ECO:0000313" key="9">
    <source>
        <dbReference type="EMBL" id="MBJ6120406.1"/>
    </source>
</evidence>
<reference evidence="10" key="1">
    <citation type="submission" date="2020-12" db="EMBL/GenBank/DDBJ databases">
        <title>Hymenobacter sp.</title>
        <authorList>
            <person name="Kim M.K."/>
        </authorList>
    </citation>
    <scope>NUCLEOTIDE SEQUENCE [LARGE SCALE GENOMIC DNA]</scope>
    <source>
        <strain evidence="10">BT553</strain>
    </source>
</reference>
<keyword evidence="6" id="KW-0732">Signal</keyword>
<evidence type="ECO:0000259" key="7">
    <source>
        <dbReference type="Pfam" id="PF00593"/>
    </source>
</evidence>
<evidence type="ECO:0000256" key="3">
    <source>
        <dbReference type="ARBA" id="ARBA00023237"/>
    </source>
</evidence>
<comment type="caution">
    <text evidence="9">The sequence shown here is derived from an EMBL/GenBank/DDBJ whole genome shotgun (WGS) entry which is preliminary data.</text>
</comment>
<dbReference type="Gene3D" id="2.170.130.10">
    <property type="entry name" value="TonB-dependent receptor, plug domain"/>
    <property type="match status" value="1"/>
</dbReference>
<evidence type="ECO:0000256" key="5">
    <source>
        <dbReference type="SAM" id="MobiDB-lite"/>
    </source>
</evidence>
<keyword evidence="3" id="KW-0998">Cell outer membrane</keyword>
<proteinExistence type="inferred from homology"/>
<dbReference type="CDD" id="cd01347">
    <property type="entry name" value="ligand_gated_channel"/>
    <property type="match status" value="1"/>
</dbReference>
<dbReference type="InterPro" id="IPR000531">
    <property type="entry name" value="Beta-barrel_TonB"/>
</dbReference>
<dbReference type="PANTHER" id="PTHR40980:SF3">
    <property type="entry name" value="TONB-DEPENDENT RECEPTOR-LIKE BETA-BARREL DOMAIN-CONTAINING PROTEIN"/>
    <property type="match status" value="1"/>
</dbReference>